<evidence type="ECO:0000256" key="14">
    <source>
        <dbReference type="ARBA" id="ARBA00043744"/>
    </source>
</evidence>
<keyword evidence="5 15" id="KW-0812">Transmembrane</keyword>
<dbReference type="PANTHER" id="PTHR45906:SF4">
    <property type="entry name" value="ALPHA-N-ACETYL-NEURAMINYL-2,3-BETA-GALACTOSYL-1,3-N-ACETYL-GALACTOSAMINIDE ALPHA-2,6-SIALYLTRANSFERASE"/>
    <property type="match status" value="1"/>
</dbReference>
<dbReference type="InterPro" id="IPR001675">
    <property type="entry name" value="Glyco_trans_29"/>
</dbReference>
<dbReference type="AlphaFoldDB" id="H3BYY8"/>
<dbReference type="GO" id="GO:0000139">
    <property type="term" value="C:Golgi membrane"/>
    <property type="evidence" value="ECO:0007669"/>
    <property type="project" value="UniProtKB-SubCell"/>
</dbReference>
<evidence type="ECO:0000256" key="7">
    <source>
        <dbReference type="ARBA" id="ARBA00022981"/>
    </source>
</evidence>
<evidence type="ECO:0000256" key="5">
    <source>
        <dbReference type="ARBA" id="ARBA00022692"/>
    </source>
</evidence>
<dbReference type="GO" id="GO:0009311">
    <property type="term" value="P:oligosaccharide metabolic process"/>
    <property type="evidence" value="ECO:0007669"/>
    <property type="project" value="TreeGrafter"/>
</dbReference>
<dbReference type="GO" id="GO:0001574">
    <property type="term" value="P:ganglioside biosynthetic process"/>
    <property type="evidence" value="ECO:0007669"/>
    <property type="project" value="TreeGrafter"/>
</dbReference>
<evidence type="ECO:0000256" key="11">
    <source>
        <dbReference type="ARBA" id="ARBA00023136"/>
    </source>
</evidence>
<dbReference type="Proteomes" id="UP000007303">
    <property type="component" value="Unassembled WGS sequence"/>
</dbReference>
<dbReference type="GO" id="GO:0001665">
    <property type="term" value="F:alpha-N-acetylgalactosaminide alpha-2,6-sialyltransferase activity"/>
    <property type="evidence" value="ECO:0007669"/>
    <property type="project" value="TreeGrafter"/>
</dbReference>
<proteinExistence type="inferred from homology"/>
<evidence type="ECO:0000256" key="15">
    <source>
        <dbReference type="SAM" id="Phobius"/>
    </source>
</evidence>
<sequence length="291" mass="33764">WSLSWQVQTLRWLCLLSLSLALLVWFGHVIRWVSRKAALRRTGFKRYMRITPGRKHEFLDVHCNQCALVSSSGQMLSAGLGEEIDKNQCVIRMNNAPTVGYEQDVGSRTSLRVVSHTSVPLLVKNELYYFHRAADTTYVFWGPDRNMRQDGKGPIFNALLKIAKKYPDVRLYAVTSEAIQYCDQVFQKETGKNRMQTGAFLSTGFFTMILALDVCDSIQVYGMIDDNHCTRDNHSQVPYHYYERNGTKECRMYRVHEHIKRGGHRFITEKSIYAKWATQHKIAFKHPEWAS</sequence>
<keyword evidence="12" id="KW-1015">Disulfide bond</keyword>
<keyword evidence="7" id="KW-0730">Sialic acid</keyword>
<dbReference type="PANTHER" id="PTHR45906">
    <property type="entry name" value="ALPHA-N-ACETYL-NEURAMINYL-2,3-BETA-GALACTOSYL-1, 3-N-ACETYL-GALACTOSAMINIDE ALPHA-2,6-SIALYLTRANSFERASE-LIKE"/>
    <property type="match status" value="1"/>
</dbReference>
<keyword evidence="3" id="KW-0328">Glycosyltransferase</keyword>
<dbReference type="Pfam" id="PF00777">
    <property type="entry name" value="Glyco_transf_29"/>
    <property type="match status" value="1"/>
</dbReference>
<keyword evidence="11 15" id="KW-0472">Membrane</keyword>
<evidence type="ECO:0000256" key="9">
    <source>
        <dbReference type="ARBA" id="ARBA00023034"/>
    </source>
</evidence>
<evidence type="ECO:0000256" key="10">
    <source>
        <dbReference type="ARBA" id="ARBA00023098"/>
    </source>
</evidence>
<dbReference type="Ensembl" id="ENSTNIT00000002287.1">
    <property type="protein sequence ID" value="ENSTNIP00000001204.1"/>
    <property type="gene ID" value="ENSTNIG00000007506.1"/>
</dbReference>
<evidence type="ECO:0000313" key="17">
    <source>
        <dbReference type="Proteomes" id="UP000007303"/>
    </source>
</evidence>
<dbReference type="OMA" id="NECRMYK"/>
<reference evidence="16" key="2">
    <citation type="submission" date="2025-08" db="UniProtKB">
        <authorList>
            <consortium name="Ensembl"/>
        </authorList>
    </citation>
    <scope>IDENTIFICATION</scope>
</reference>
<dbReference type="Gene3D" id="3.90.1480.20">
    <property type="entry name" value="Glycosyl transferase family 29"/>
    <property type="match status" value="1"/>
</dbReference>
<evidence type="ECO:0000256" key="4">
    <source>
        <dbReference type="ARBA" id="ARBA00022679"/>
    </source>
</evidence>
<keyword evidence="17" id="KW-1185">Reference proteome</keyword>
<evidence type="ECO:0000256" key="8">
    <source>
        <dbReference type="ARBA" id="ARBA00022989"/>
    </source>
</evidence>
<dbReference type="GeneTree" id="ENSGT00940000160114"/>
<keyword evidence="10" id="KW-0443">Lipid metabolism</keyword>
<keyword evidence="8 15" id="KW-1133">Transmembrane helix</keyword>
<organism evidence="16 17">
    <name type="scientific">Tetraodon nigroviridis</name>
    <name type="common">Spotted green pufferfish</name>
    <name type="synonym">Chelonodon nigroviridis</name>
    <dbReference type="NCBI Taxonomy" id="99883"/>
    <lineage>
        <taxon>Eukaryota</taxon>
        <taxon>Metazoa</taxon>
        <taxon>Chordata</taxon>
        <taxon>Craniata</taxon>
        <taxon>Vertebrata</taxon>
        <taxon>Euteleostomi</taxon>
        <taxon>Actinopterygii</taxon>
        <taxon>Neopterygii</taxon>
        <taxon>Teleostei</taxon>
        <taxon>Neoteleostei</taxon>
        <taxon>Acanthomorphata</taxon>
        <taxon>Eupercaria</taxon>
        <taxon>Tetraodontiformes</taxon>
        <taxon>Tetradontoidea</taxon>
        <taxon>Tetraodontidae</taxon>
        <taxon>Tetraodon</taxon>
    </lineage>
</organism>
<dbReference type="InterPro" id="IPR038578">
    <property type="entry name" value="GT29-like_sf"/>
</dbReference>
<feature type="transmembrane region" description="Helical" evidence="15">
    <location>
        <begin position="12"/>
        <end position="33"/>
    </location>
</feature>
<accession>H3BYY8</accession>
<reference evidence="16" key="3">
    <citation type="submission" date="2025-09" db="UniProtKB">
        <authorList>
            <consortium name="Ensembl"/>
        </authorList>
    </citation>
    <scope>IDENTIFICATION</scope>
</reference>
<evidence type="ECO:0000256" key="1">
    <source>
        <dbReference type="ARBA" id="ARBA00004323"/>
    </source>
</evidence>
<keyword evidence="9" id="KW-0333">Golgi apparatus</keyword>
<evidence type="ECO:0000256" key="13">
    <source>
        <dbReference type="ARBA" id="ARBA00023180"/>
    </source>
</evidence>
<keyword evidence="6" id="KW-0735">Signal-anchor</keyword>
<protein>
    <submittedName>
        <fullName evidence="16">ST6 N-acetylgalactosaminide alpha-2,6-sialyltransferase 6</fullName>
    </submittedName>
</protein>
<evidence type="ECO:0000256" key="3">
    <source>
        <dbReference type="ARBA" id="ARBA00022676"/>
    </source>
</evidence>
<evidence type="ECO:0000256" key="2">
    <source>
        <dbReference type="ARBA" id="ARBA00006003"/>
    </source>
</evidence>
<dbReference type="HOGENOM" id="CLU_061099_2_0_1"/>
<keyword evidence="4" id="KW-0808">Transferase</keyword>
<keyword evidence="13" id="KW-0325">Glycoprotein</keyword>
<evidence type="ECO:0000313" key="16">
    <source>
        <dbReference type="Ensembl" id="ENSTNIP00000001204.1"/>
    </source>
</evidence>
<comment type="subcellular location">
    <subcellularLocation>
        <location evidence="1">Golgi apparatus membrane</location>
        <topology evidence="1">Single-pass type II membrane protein</topology>
    </subcellularLocation>
</comment>
<reference evidence="17" key="1">
    <citation type="journal article" date="2004" name="Nature">
        <title>Genome duplication in the teleost fish Tetraodon nigroviridis reveals the early vertebrate proto-karyotype.</title>
        <authorList>
            <person name="Jaillon O."/>
            <person name="Aury J.-M."/>
            <person name="Brunet F."/>
            <person name="Petit J.-L."/>
            <person name="Stange-Thomann N."/>
            <person name="Mauceli E."/>
            <person name="Bouneau L."/>
            <person name="Fischer C."/>
            <person name="Ozouf-Costaz C."/>
            <person name="Bernot A."/>
            <person name="Nicaud S."/>
            <person name="Jaffe D."/>
            <person name="Fisher S."/>
            <person name="Lutfalla G."/>
            <person name="Dossat C."/>
            <person name="Segurens B."/>
            <person name="Dasilva C."/>
            <person name="Salanoubat M."/>
            <person name="Levy M."/>
            <person name="Boudet N."/>
            <person name="Castellano S."/>
            <person name="Anthouard V."/>
            <person name="Jubin C."/>
            <person name="Castelli V."/>
            <person name="Katinka M."/>
            <person name="Vacherie B."/>
            <person name="Biemont C."/>
            <person name="Skalli Z."/>
            <person name="Cattolico L."/>
            <person name="Poulain J."/>
            <person name="De Berardinis V."/>
            <person name="Cruaud C."/>
            <person name="Duprat S."/>
            <person name="Brottier P."/>
            <person name="Coutanceau J.-P."/>
            <person name="Gouzy J."/>
            <person name="Parra G."/>
            <person name="Lardier G."/>
            <person name="Chapple C."/>
            <person name="McKernan K.J."/>
            <person name="McEwan P."/>
            <person name="Bosak S."/>
            <person name="Kellis M."/>
            <person name="Volff J.-N."/>
            <person name="Guigo R."/>
            <person name="Zody M.C."/>
            <person name="Mesirov J."/>
            <person name="Lindblad-Toh K."/>
            <person name="Birren B."/>
            <person name="Nusbaum C."/>
            <person name="Kahn D."/>
            <person name="Robinson-Rechavi M."/>
            <person name="Laudet V."/>
            <person name="Schachter V."/>
            <person name="Quetier F."/>
            <person name="Saurin W."/>
            <person name="Scarpelli C."/>
            <person name="Wincker P."/>
            <person name="Lander E.S."/>
            <person name="Weissenbach J."/>
            <person name="Roest Crollius H."/>
        </authorList>
    </citation>
    <scope>NUCLEOTIDE SEQUENCE [LARGE SCALE GENOMIC DNA]</scope>
</reference>
<name>H3BYY8_TETNG</name>
<evidence type="ECO:0000256" key="6">
    <source>
        <dbReference type="ARBA" id="ARBA00022968"/>
    </source>
</evidence>
<comment type="similarity">
    <text evidence="2">Belongs to the glycosyltransferase 29 family.</text>
</comment>
<comment type="catalytic activity">
    <reaction evidence="14">
        <text>a ganglioside GM1b (d18:1(4E)) + CMP-N-acetyl-beta-neuraminate = a ganglioside GD1alpha (d18:1(4E)) + CMP + H(+)</text>
        <dbReference type="Rhea" id="RHEA:41968"/>
        <dbReference type="ChEBI" id="CHEBI:15378"/>
        <dbReference type="ChEBI" id="CHEBI:57812"/>
        <dbReference type="ChEBI" id="CHEBI:60377"/>
        <dbReference type="ChEBI" id="CHEBI:78568"/>
        <dbReference type="ChEBI" id="CHEBI:78569"/>
    </reaction>
    <physiologicalReaction direction="left-to-right" evidence="14">
        <dbReference type="Rhea" id="RHEA:41969"/>
    </physiologicalReaction>
</comment>
<evidence type="ECO:0000256" key="12">
    <source>
        <dbReference type="ARBA" id="ARBA00023157"/>
    </source>
</evidence>